<dbReference type="EC" id="1.1.1.27" evidence="3 7"/>
<dbReference type="GO" id="GO:0005737">
    <property type="term" value="C:cytoplasm"/>
    <property type="evidence" value="ECO:0007669"/>
    <property type="project" value="UniProtKB-SubCell"/>
</dbReference>
<feature type="domain" description="Lactate/malate dehydrogenase C-terminal" evidence="11">
    <location>
        <begin position="147"/>
        <end position="310"/>
    </location>
</feature>
<evidence type="ECO:0000256" key="3">
    <source>
        <dbReference type="ARBA" id="ARBA00012967"/>
    </source>
</evidence>
<keyword evidence="5 7" id="KW-0520">NAD</keyword>
<sequence length="312" mass="33966">MKGPKIAIVGSGAVGTSFLYAAMTRALGSEYMIIDINEKAKVGNVFDLQDASSSCPNFGKVVAGEYSQLKDYDFIFISAGRPQKQGGETRLQLLEGNVEIMKSIAKEIKKSGFNGVTLIASNPVDIMSYTYLKVTGFEPNKVIGSGTLLDSARLRYAIATKYQMSSKDVQAYVIGEHGDSSVSIISSAKIAGLSLKHFSKASDIEKEFGEIDQFIRRRAYEIIERKGATFYGIGEASADVAEQILKDTKEVRVVAPLLTGQYGAKDMMFGTPCVLSRKGIEKILEIELSNTEKVALENSIKVLKDNIKLAKL</sequence>
<comment type="catalytic activity">
    <reaction evidence="6 7">
        <text>(S)-lactate + NAD(+) = pyruvate + NADH + H(+)</text>
        <dbReference type="Rhea" id="RHEA:23444"/>
        <dbReference type="ChEBI" id="CHEBI:15361"/>
        <dbReference type="ChEBI" id="CHEBI:15378"/>
        <dbReference type="ChEBI" id="CHEBI:16651"/>
        <dbReference type="ChEBI" id="CHEBI:57540"/>
        <dbReference type="ChEBI" id="CHEBI:57945"/>
        <dbReference type="EC" id="1.1.1.27"/>
    </reaction>
</comment>
<dbReference type="PIRSF" id="PIRSF000102">
    <property type="entry name" value="Lac_mal_DH"/>
    <property type="match status" value="1"/>
</dbReference>
<dbReference type="InterPro" id="IPR022383">
    <property type="entry name" value="Lactate/malate_DH_C"/>
</dbReference>
<reference evidence="12 13" key="1">
    <citation type="journal article" date="2012" name="J. Bacteriol.">
        <title>Draft Genome Sequences of Four Axenic Mycoplasma genitalium Strains Isolated from Denmark, Japan, and Australia.</title>
        <authorList>
            <person name="McGowin C.L."/>
            <person name="Ma L."/>
            <person name="Jensen J.S."/>
            <person name="Mancuso M.M."/>
            <person name="Hamasuna R."/>
            <person name="Adegboye D."/>
            <person name="Martin D.H."/>
        </authorList>
    </citation>
    <scope>NUCLEOTIDE SEQUENCE [LARGE SCALE GENOMIC DNA]</scope>
    <source>
        <strain evidence="12 13">M6320</strain>
    </source>
</reference>
<evidence type="ECO:0000256" key="4">
    <source>
        <dbReference type="ARBA" id="ARBA00023002"/>
    </source>
</evidence>
<feature type="binding site" evidence="7">
    <location>
        <begin position="120"/>
        <end position="122"/>
    </location>
    <ligand>
        <name>NAD(+)</name>
        <dbReference type="ChEBI" id="CHEBI:57540"/>
    </ligand>
</feature>
<feature type="binding site" evidence="7 9">
    <location>
        <position position="35"/>
    </location>
    <ligand>
        <name>NAD(+)</name>
        <dbReference type="ChEBI" id="CHEBI:57540"/>
    </ligand>
</feature>
<dbReference type="SUPFAM" id="SSF51735">
    <property type="entry name" value="NAD(P)-binding Rossmann-fold domains"/>
    <property type="match status" value="1"/>
</dbReference>
<evidence type="ECO:0000313" key="13">
    <source>
        <dbReference type="Proteomes" id="UP000005254"/>
    </source>
</evidence>
<organism evidence="12 13">
    <name type="scientific">Mycoplasmoides genitalium M6320</name>
    <dbReference type="NCBI Taxonomy" id="662945"/>
    <lineage>
        <taxon>Bacteria</taxon>
        <taxon>Bacillati</taxon>
        <taxon>Mycoplasmatota</taxon>
        <taxon>Mycoplasmoidales</taxon>
        <taxon>Mycoplasmoidaceae</taxon>
        <taxon>Mycoplasmoides</taxon>
    </lineage>
</organism>
<dbReference type="PANTHER" id="PTHR43128:SF16">
    <property type="entry name" value="L-LACTATE DEHYDROGENASE"/>
    <property type="match status" value="1"/>
</dbReference>
<dbReference type="PRINTS" id="PR00086">
    <property type="entry name" value="LLDHDRGNASE"/>
</dbReference>
<comment type="pathway">
    <text evidence="1 7">Fermentation; pyruvate fermentation to lactate; (S)-lactate from pyruvate: step 1/1.</text>
</comment>
<dbReference type="InterPro" id="IPR001236">
    <property type="entry name" value="Lactate/malate_DH_N"/>
</dbReference>
<dbReference type="PROSITE" id="PS00064">
    <property type="entry name" value="L_LDH"/>
    <property type="match status" value="1"/>
</dbReference>
<dbReference type="Gene3D" id="3.90.110.10">
    <property type="entry name" value="Lactate dehydrogenase/glycoside hydrolase, family 4, C-terminal"/>
    <property type="match status" value="1"/>
</dbReference>
<dbReference type="CDD" id="cd05291">
    <property type="entry name" value="HicDH_like"/>
    <property type="match status" value="1"/>
</dbReference>
<feature type="binding site" evidence="7">
    <location>
        <position position="145"/>
    </location>
    <ligand>
        <name>NAD(+)</name>
        <dbReference type="ChEBI" id="CHEBI:57540"/>
    </ligand>
</feature>
<dbReference type="SMR" id="A0ABC7ZK47"/>
<dbReference type="Gene3D" id="3.40.50.720">
    <property type="entry name" value="NAD(P)-binding Rossmann-like Domain"/>
    <property type="match status" value="1"/>
</dbReference>
<gene>
    <name evidence="7" type="primary">ldh</name>
    <name evidence="12" type="ORF">CM1_02750</name>
</gene>
<feature type="binding site" evidence="7">
    <location>
        <position position="90"/>
    </location>
    <ligand>
        <name>substrate</name>
    </ligand>
</feature>
<dbReference type="GO" id="GO:0004459">
    <property type="term" value="F:L-lactate dehydrogenase (NAD+) activity"/>
    <property type="evidence" value="ECO:0007669"/>
    <property type="project" value="UniProtKB-UniRule"/>
</dbReference>
<comment type="caution">
    <text evidence="7">Lacks conserved residue(s) required for the propagation of feature annotation.</text>
</comment>
<evidence type="ECO:0000313" key="12">
    <source>
        <dbReference type="EMBL" id="AFQ04291.1"/>
    </source>
</evidence>
<feature type="binding site" evidence="9">
    <location>
        <position position="97"/>
    </location>
    <ligand>
        <name>NAD(+)</name>
        <dbReference type="ChEBI" id="CHEBI:57540"/>
    </ligand>
</feature>
<dbReference type="KEGG" id="mgx:CM1_02750"/>
<feature type="modified residue" description="Phosphotyrosine" evidence="7">
    <location>
        <position position="220"/>
    </location>
</feature>
<feature type="binding site" evidence="9">
    <location>
        <begin position="10"/>
        <end position="15"/>
    </location>
    <ligand>
        <name>NAD(+)</name>
        <dbReference type="ChEBI" id="CHEBI:57540"/>
    </ligand>
</feature>
<feature type="binding site" evidence="7">
    <location>
        <position position="14"/>
    </location>
    <ligand>
        <name>NAD(+)</name>
        <dbReference type="ChEBI" id="CHEBI:57540"/>
    </ligand>
</feature>
<feature type="binding site" evidence="7">
    <location>
        <position position="83"/>
    </location>
    <ligand>
        <name>substrate</name>
    </ligand>
</feature>
<protein>
    <recommendedName>
        <fullName evidence="3 7">L-lactate dehydrogenase</fullName>
        <shortName evidence="7">L-LDH</shortName>
        <ecNumber evidence="3 7">1.1.1.27</ecNumber>
    </recommendedName>
</protein>
<name>A0ABC7ZK47_MYCGT</name>
<evidence type="ECO:0000256" key="8">
    <source>
        <dbReference type="PIRSR" id="PIRSR000102-1"/>
    </source>
</evidence>
<feature type="domain" description="Lactate/malate dehydrogenase N-terminal" evidence="10">
    <location>
        <begin position="5"/>
        <end position="144"/>
    </location>
</feature>
<dbReference type="GeneID" id="99647363"/>
<dbReference type="InterPro" id="IPR011304">
    <property type="entry name" value="L-lactate_DH"/>
</dbReference>
<dbReference type="Pfam" id="PF02866">
    <property type="entry name" value="Ldh_1_C"/>
    <property type="match status" value="1"/>
</dbReference>
<dbReference type="RefSeq" id="WP_009885571.1">
    <property type="nucleotide sequence ID" value="NC_018497.1"/>
</dbReference>
<dbReference type="SUPFAM" id="SSF56327">
    <property type="entry name" value="LDH C-terminal domain-like"/>
    <property type="match status" value="1"/>
</dbReference>
<dbReference type="Proteomes" id="UP000005254">
    <property type="component" value="Chromosome"/>
</dbReference>
<evidence type="ECO:0000256" key="9">
    <source>
        <dbReference type="PIRSR" id="PIRSR000102-3"/>
    </source>
</evidence>
<dbReference type="GO" id="GO:0006096">
    <property type="term" value="P:glycolytic process"/>
    <property type="evidence" value="ECO:0007669"/>
    <property type="project" value="UniProtKB-UniRule"/>
</dbReference>
<evidence type="ECO:0000256" key="6">
    <source>
        <dbReference type="ARBA" id="ARBA00049258"/>
    </source>
</evidence>
<dbReference type="InterPro" id="IPR018177">
    <property type="entry name" value="L-lactate_DH_AS"/>
</dbReference>
<dbReference type="EMBL" id="CP003772">
    <property type="protein sequence ID" value="AFQ04291.1"/>
    <property type="molecule type" value="Genomic_DNA"/>
</dbReference>
<feature type="binding site" evidence="7">
    <location>
        <begin position="150"/>
        <end position="153"/>
    </location>
    <ligand>
        <name>substrate</name>
    </ligand>
</feature>
<comment type="similarity">
    <text evidence="2 7">Belongs to the LDH/MDH superfamily. LDH family.</text>
</comment>
<evidence type="ECO:0000256" key="7">
    <source>
        <dbReference type="HAMAP-Rule" id="MF_00488"/>
    </source>
</evidence>
<dbReference type="NCBIfam" id="TIGR01771">
    <property type="entry name" value="L-LDH-NAD"/>
    <property type="match status" value="1"/>
</dbReference>
<keyword evidence="7" id="KW-0597">Phosphoprotein</keyword>
<keyword evidence="4 7" id="KW-0560">Oxidoreductase</keyword>
<feature type="binding site" evidence="7">
    <location>
        <position position="229"/>
    </location>
    <ligand>
        <name>substrate</name>
    </ligand>
</feature>
<evidence type="ECO:0000256" key="5">
    <source>
        <dbReference type="ARBA" id="ARBA00023027"/>
    </source>
</evidence>
<feature type="binding site" evidence="7">
    <location>
        <position position="103"/>
    </location>
    <ligand>
        <name>NAD(+)</name>
        <dbReference type="ChEBI" id="CHEBI:57540"/>
    </ligand>
</feature>
<dbReference type="PANTHER" id="PTHR43128">
    <property type="entry name" value="L-2-HYDROXYCARBOXYLATE DEHYDROGENASE (NAD(P)(+))"/>
    <property type="match status" value="1"/>
</dbReference>
<evidence type="ECO:0000259" key="10">
    <source>
        <dbReference type="Pfam" id="PF00056"/>
    </source>
</evidence>
<evidence type="ECO:0000256" key="1">
    <source>
        <dbReference type="ARBA" id="ARBA00004843"/>
    </source>
</evidence>
<comment type="subcellular location">
    <subcellularLocation>
        <location evidence="7">Cytoplasm</location>
    </subcellularLocation>
</comment>
<dbReference type="InterPro" id="IPR001557">
    <property type="entry name" value="L-lactate/malate_DH"/>
</dbReference>
<comment type="subunit">
    <text evidence="7">Homotetramer.</text>
</comment>
<dbReference type="AlphaFoldDB" id="A0ABC7ZK47"/>
<feature type="binding site" evidence="7">
    <location>
        <begin position="122"/>
        <end position="125"/>
    </location>
    <ligand>
        <name>substrate</name>
    </ligand>
</feature>
<keyword evidence="7" id="KW-0963">Cytoplasm</keyword>
<accession>A0ABC7ZK47</accession>
<feature type="binding site" evidence="7">
    <location>
        <position position="66"/>
    </location>
    <ligand>
        <name>NAD(+)</name>
        <dbReference type="ChEBI" id="CHEBI:57540"/>
    </ligand>
</feature>
<dbReference type="InterPro" id="IPR015955">
    <property type="entry name" value="Lactate_DH/Glyco_Ohase_4_C"/>
</dbReference>
<evidence type="ECO:0000259" key="11">
    <source>
        <dbReference type="Pfam" id="PF02866"/>
    </source>
</evidence>
<evidence type="ECO:0000256" key="2">
    <source>
        <dbReference type="ARBA" id="ARBA00006054"/>
    </source>
</evidence>
<dbReference type="Pfam" id="PF00056">
    <property type="entry name" value="Ldh_1_N"/>
    <property type="match status" value="1"/>
</dbReference>
<dbReference type="HAMAP" id="MF_00488">
    <property type="entry name" value="Lactate_dehydrog"/>
    <property type="match status" value="1"/>
</dbReference>
<dbReference type="InterPro" id="IPR036291">
    <property type="entry name" value="NAD(P)-bd_dom_sf"/>
</dbReference>
<comment type="function">
    <text evidence="7">Catalyzes the conversion of lactate to pyruvate.</text>
</comment>
<proteinExistence type="inferred from homology"/>
<feature type="active site" description="Proton acceptor" evidence="7 8">
    <location>
        <position position="177"/>
    </location>
</feature>